<name>A0A5B8R9E5_9ZZZZ</name>
<reference evidence="1" key="1">
    <citation type="submission" date="2019-06" db="EMBL/GenBank/DDBJ databases">
        <authorList>
            <person name="Murdoch R.W."/>
            <person name="Fathepure B."/>
        </authorList>
    </citation>
    <scope>NUCLEOTIDE SEQUENCE</scope>
</reference>
<organism evidence="1">
    <name type="scientific">uncultured organism</name>
    <dbReference type="NCBI Taxonomy" id="155900"/>
    <lineage>
        <taxon>unclassified sequences</taxon>
        <taxon>environmental samples</taxon>
    </lineage>
</organism>
<sequence length="123" mass="12828">MTPEFSTETYTPDRLLYSTDGIRTGEETVLGGQGVLARGTVVARDGADKLVPVDSGSGTQSVQTAVAILAADVDTSGGDVAAPLYYAGEFNEGRVSFGGTDTADTHRDAMRQRGLFLRTALPA</sequence>
<accession>A0A5B8R9E5</accession>
<evidence type="ECO:0008006" key="2">
    <source>
        <dbReference type="Google" id="ProtNLM"/>
    </source>
</evidence>
<gene>
    <name evidence="1" type="ORF">KBTEX_01681</name>
</gene>
<dbReference type="InterPro" id="IPR004195">
    <property type="entry name" value="Head_decoration_D"/>
</dbReference>
<proteinExistence type="predicted"/>
<dbReference type="Gene3D" id="2.40.300.10">
    <property type="entry name" value="Head decoration protein D"/>
    <property type="match status" value="1"/>
</dbReference>
<dbReference type="AlphaFoldDB" id="A0A5B8R9E5"/>
<protein>
    <recommendedName>
        <fullName evidence="2">Bacteriophage lambda head decoration protein D</fullName>
    </recommendedName>
</protein>
<dbReference type="Pfam" id="PF02924">
    <property type="entry name" value="HDPD"/>
    <property type="match status" value="1"/>
</dbReference>
<dbReference type="EMBL" id="MN079100">
    <property type="protein sequence ID" value="QEA05360.1"/>
    <property type="molecule type" value="Genomic_DNA"/>
</dbReference>
<evidence type="ECO:0000313" key="1">
    <source>
        <dbReference type="EMBL" id="QEA05360.1"/>
    </source>
</evidence>